<proteinExistence type="predicted"/>
<comment type="caution">
    <text evidence="5">The sequence shown here is derived from an EMBL/GenBank/DDBJ whole genome shotgun (WGS) entry which is preliminary data.</text>
</comment>
<dbReference type="PANTHER" id="PTHR16861:SF4">
    <property type="entry name" value="SH3 DOMAIN PROTEIN (AFU_ORTHOLOGUE AFUA_1G13610)"/>
    <property type="match status" value="1"/>
</dbReference>
<keyword evidence="2" id="KW-0812">Transmembrane</keyword>
<evidence type="ECO:0000256" key="1">
    <source>
        <dbReference type="SAM" id="MobiDB-lite"/>
    </source>
</evidence>
<feature type="compositionally biased region" description="Polar residues" evidence="1">
    <location>
        <begin position="428"/>
        <end position="448"/>
    </location>
</feature>
<keyword evidence="2" id="KW-1133">Transmembrane helix</keyword>
<dbReference type="InterPro" id="IPR033121">
    <property type="entry name" value="PEPTIDASE_A1"/>
</dbReference>
<feature type="region of interest" description="Disordered" evidence="1">
    <location>
        <begin position="496"/>
        <end position="583"/>
    </location>
</feature>
<feature type="transmembrane region" description="Helical" evidence="2">
    <location>
        <begin position="460"/>
        <end position="486"/>
    </location>
</feature>
<dbReference type="InterPro" id="IPR021109">
    <property type="entry name" value="Peptidase_aspartic_dom_sf"/>
</dbReference>
<dbReference type="Pfam" id="PF00026">
    <property type="entry name" value="Asp"/>
    <property type="match status" value="1"/>
</dbReference>
<evidence type="ECO:0000256" key="3">
    <source>
        <dbReference type="SAM" id="SignalP"/>
    </source>
</evidence>
<dbReference type="AlphaFoldDB" id="A0AB34L4F7"/>
<feature type="region of interest" description="Disordered" evidence="1">
    <location>
        <begin position="627"/>
        <end position="653"/>
    </location>
</feature>
<feature type="compositionally biased region" description="Low complexity" evidence="1">
    <location>
        <begin position="496"/>
        <end position="521"/>
    </location>
</feature>
<feature type="compositionally biased region" description="Low complexity" evidence="1">
    <location>
        <begin position="449"/>
        <end position="458"/>
    </location>
</feature>
<evidence type="ECO:0000256" key="2">
    <source>
        <dbReference type="SAM" id="Phobius"/>
    </source>
</evidence>
<sequence>MSSLLQRVLLLTSALLAITASPVIAYSLEPRQAASNLPAPIAVAPDQNWDGIDGQWSTFTLRVGTPQQFVRTLISFGVYQTWVVLPQGCSTSADPDQCSESRGWLFDNDTSSTFEYLGIYDLWVGRNLGHATNGIFGFDTVGLGGEGEGGPTLENTTVGAFASTTYYLGFFGINPKPSNFTDFNTQSPSYMTQLKEQRMIPSVSFGYTAGAHYRFTGTFASLTLGGYDVNKYDANNVTFIFAGDNERDLMVSVQSISTPSQMESNPVGTELLPSPIYALIDATVPELWLPLEACQVFEYEFGLVFDNASSLYLINDTHHQDLVDRNASISLVMGQGPNSEETVRITLPYAAFDLSVQPPTPGVQNTSYYFPLRRAANDSQYTLGRTFLQEAYITVDYEVARFQLAQVHWDQTLEQNLVAIPPANASQDDSLWTSPNWGTDSASSQNDNGGSPSSPSGSSLGAGAIAGIAVGAVALLAILAVIFLLYRRRQTRKRAAAAAETTTTPDRPTSSSASSTSQPPAGKTPHVYPKAELAGSAPLPFGMTHHDADRKGLLLPPGSSPTSPGAEGTYSSTSGATLFSPASEADSKQLQIFEMPGDMPVVREKDGKQLSEKEALQHRERVYNGVDAATTPTTPGAGEGGDQLGAAAEPRRVNAEDVVDARTGEAVGGGRHRAFSFEGERGTLDGMGGGV</sequence>
<dbReference type="SUPFAM" id="SSF50630">
    <property type="entry name" value="Acid proteases"/>
    <property type="match status" value="1"/>
</dbReference>
<evidence type="ECO:0000313" key="5">
    <source>
        <dbReference type="EMBL" id="KAL1590600.1"/>
    </source>
</evidence>
<feature type="domain" description="Peptidase A1" evidence="4">
    <location>
        <begin position="57"/>
        <end position="405"/>
    </location>
</feature>
<evidence type="ECO:0000259" key="4">
    <source>
        <dbReference type="PROSITE" id="PS51767"/>
    </source>
</evidence>
<dbReference type="EMBL" id="JAAQHG020000002">
    <property type="protein sequence ID" value="KAL1590600.1"/>
    <property type="molecule type" value="Genomic_DNA"/>
</dbReference>
<evidence type="ECO:0000313" key="6">
    <source>
        <dbReference type="Proteomes" id="UP000803884"/>
    </source>
</evidence>
<feature type="compositionally biased region" description="Low complexity" evidence="1">
    <location>
        <begin position="553"/>
        <end position="565"/>
    </location>
</feature>
<dbReference type="Gene3D" id="2.40.70.10">
    <property type="entry name" value="Acid Proteases"/>
    <property type="match status" value="2"/>
</dbReference>
<feature type="signal peptide" evidence="3">
    <location>
        <begin position="1"/>
        <end position="25"/>
    </location>
</feature>
<dbReference type="Proteomes" id="UP000803884">
    <property type="component" value="Unassembled WGS sequence"/>
</dbReference>
<keyword evidence="2" id="KW-0472">Membrane</keyword>
<feature type="region of interest" description="Disordered" evidence="1">
    <location>
        <begin position="428"/>
        <end position="458"/>
    </location>
</feature>
<dbReference type="PROSITE" id="PS51767">
    <property type="entry name" value="PEPTIDASE_A1"/>
    <property type="match status" value="1"/>
</dbReference>
<reference evidence="5 6" key="1">
    <citation type="journal article" date="2020" name="Microbiol. Resour. Announc.">
        <title>Draft Genome Sequence of a Cladosporium Species Isolated from the Mesophotic Ascidian Didemnum maculosum.</title>
        <authorList>
            <person name="Gioti A."/>
            <person name="Siaperas R."/>
            <person name="Nikolaivits E."/>
            <person name="Le Goff G."/>
            <person name="Ouazzani J."/>
            <person name="Kotoulas G."/>
            <person name="Topakas E."/>
        </authorList>
    </citation>
    <scope>NUCLEOTIDE SEQUENCE [LARGE SCALE GENOMIC DNA]</scope>
    <source>
        <strain evidence="5 6">TM138-S3</strain>
    </source>
</reference>
<name>A0AB34L4F7_9PEZI</name>
<dbReference type="RefSeq" id="XP_069233705.1">
    <property type="nucleotide sequence ID" value="XM_069369448.1"/>
</dbReference>
<keyword evidence="6" id="KW-1185">Reference proteome</keyword>
<feature type="chain" id="PRO_5044201992" description="Peptidase A1 domain-containing protein" evidence="3">
    <location>
        <begin position="26"/>
        <end position="691"/>
    </location>
</feature>
<gene>
    <name evidence="5" type="ORF">WHR41_00842</name>
</gene>
<protein>
    <recommendedName>
        <fullName evidence="4">Peptidase A1 domain-containing protein</fullName>
    </recommendedName>
</protein>
<accession>A0AB34L4F7</accession>
<dbReference type="GeneID" id="96002286"/>
<keyword evidence="3" id="KW-0732">Signal</keyword>
<organism evidence="5 6">
    <name type="scientific">Cladosporium halotolerans</name>
    <dbReference type="NCBI Taxonomy" id="1052096"/>
    <lineage>
        <taxon>Eukaryota</taxon>
        <taxon>Fungi</taxon>
        <taxon>Dikarya</taxon>
        <taxon>Ascomycota</taxon>
        <taxon>Pezizomycotina</taxon>
        <taxon>Dothideomycetes</taxon>
        <taxon>Dothideomycetidae</taxon>
        <taxon>Cladosporiales</taxon>
        <taxon>Cladosporiaceae</taxon>
        <taxon>Cladosporium</taxon>
    </lineage>
</organism>
<dbReference type="PANTHER" id="PTHR16861">
    <property type="entry name" value="GLYCOPROTEIN 38"/>
    <property type="match status" value="1"/>
</dbReference>